<dbReference type="Proteomes" id="UP000011529">
    <property type="component" value="Unassembled WGS sequence"/>
</dbReference>
<name>M2AZB9_9BACT</name>
<evidence type="ECO:0000313" key="1">
    <source>
        <dbReference type="EMBL" id="EMB17997.1"/>
    </source>
</evidence>
<gene>
    <name evidence="1" type="ORF">RE6C_01241</name>
</gene>
<reference evidence="1" key="2">
    <citation type="journal article" date="2013" name="Mar. Genomics">
        <title>Expression of sulfatases in Rhodopirellula baltica and the diversity of sulfatases in the genus Rhodopirellula.</title>
        <authorList>
            <person name="Wegner C.E."/>
            <person name="Richter-Heitmann T."/>
            <person name="Klindworth A."/>
            <person name="Klockow C."/>
            <person name="Richter M."/>
            <person name="Achstetter T."/>
            <person name="Glockner F.O."/>
            <person name="Harder J."/>
        </authorList>
    </citation>
    <scope>NUCLEOTIDE SEQUENCE [LARGE SCALE GENOMIC DNA]</scope>
    <source>
        <strain evidence="1">6C</strain>
    </source>
</reference>
<protein>
    <submittedName>
        <fullName evidence="1">Uncharacterized protein</fullName>
    </submittedName>
</protein>
<sequence length="176" mass="20490">MLPLQYNYPSHDLDDLELAQALDRFEARGWITGEDFINRKAKPDRSIKITLDGADVWESERHPDWSRNVTDTSGRTIPDTERHRIRIYGHSLAICREFFDAACACGYYDHDGGQIVTAEGHDQLVYWRPAQRIYLLSAWVNSWSLRTAWPGFEARRTWWRTPDEIGKLWGLPPAQT</sequence>
<comment type="caution">
    <text evidence="1">The sequence shown here is derived from an EMBL/GenBank/DDBJ whole genome shotgun (WGS) entry which is preliminary data.</text>
</comment>
<reference evidence="1" key="1">
    <citation type="submission" date="2012-11" db="EMBL/GenBank/DDBJ databases">
        <title>Permanent draft genomes of Rhodopirellula europaea strain SH398 and 6C.</title>
        <authorList>
            <person name="Richter M."/>
            <person name="Richter-Heitmann T."/>
            <person name="Frank C."/>
            <person name="Harder J."/>
            <person name="Glockner F.O."/>
        </authorList>
    </citation>
    <scope>NUCLEOTIDE SEQUENCE</scope>
    <source>
        <strain evidence="1">6C</strain>
    </source>
</reference>
<dbReference type="AlphaFoldDB" id="M2AZB9"/>
<dbReference type="EMBL" id="ANMO01000072">
    <property type="protein sequence ID" value="EMB17997.1"/>
    <property type="molecule type" value="Genomic_DNA"/>
</dbReference>
<accession>M2AZB9</accession>
<organism evidence="1 2">
    <name type="scientific">Rhodopirellula europaea 6C</name>
    <dbReference type="NCBI Taxonomy" id="1263867"/>
    <lineage>
        <taxon>Bacteria</taxon>
        <taxon>Pseudomonadati</taxon>
        <taxon>Planctomycetota</taxon>
        <taxon>Planctomycetia</taxon>
        <taxon>Pirellulales</taxon>
        <taxon>Pirellulaceae</taxon>
        <taxon>Rhodopirellula</taxon>
    </lineage>
</organism>
<evidence type="ECO:0000313" key="2">
    <source>
        <dbReference type="Proteomes" id="UP000011529"/>
    </source>
</evidence>
<proteinExistence type="predicted"/>
<keyword evidence="2" id="KW-1185">Reference proteome</keyword>